<dbReference type="Proteomes" id="UP000237631">
    <property type="component" value="Unassembled WGS sequence"/>
</dbReference>
<comment type="caution">
    <text evidence="2">The sequence shown here is derived from an EMBL/GenBank/DDBJ whole genome shotgun (WGS) entry which is preliminary data.</text>
</comment>
<dbReference type="AlphaFoldDB" id="A0A2S6CA47"/>
<feature type="domain" description="2EXR" evidence="1">
    <location>
        <begin position="52"/>
        <end position="130"/>
    </location>
</feature>
<accession>A0A2S6CA47</accession>
<evidence type="ECO:0000313" key="2">
    <source>
        <dbReference type="EMBL" id="PPJ56597.1"/>
    </source>
</evidence>
<protein>
    <recommendedName>
        <fullName evidence="1">2EXR domain-containing protein</fullName>
    </recommendedName>
</protein>
<organism evidence="2 3">
    <name type="scientific">Cercospora berteroae</name>
    <dbReference type="NCBI Taxonomy" id="357750"/>
    <lineage>
        <taxon>Eukaryota</taxon>
        <taxon>Fungi</taxon>
        <taxon>Dikarya</taxon>
        <taxon>Ascomycota</taxon>
        <taxon>Pezizomycotina</taxon>
        <taxon>Dothideomycetes</taxon>
        <taxon>Dothideomycetidae</taxon>
        <taxon>Mycosphaerellales</taxon>
        <taxon>Mycosphaerellaceae</taxon>
        <taxon>Cercospora</taxon>
    </lineage>
</organism>
<sequence>MFSNPLKRSFLCLTAEPGTVCAGLPTKKPRAAAVPTTQHQATAPAAVPPKSQFLSLPAELRNEIYNHALVQSSPISLPYAYETRSTTRSASSRNALASATTTATTYSGEPPFLRTSRLIRSEATPIYYGCNIFSAPSPASAHKFLKPLSSVKMSMLRFFRPVELALELQGSLQVRKRWEESVRRTVNRLVKDVGKGSLRWESLQVGVKSRDEGTRWLGLREVGFGLRREADGWRLLGSEEEEGLMEGVVAT</sequence>
<dbReference type="OrthoDB" id="62952at2759"/>
<evidence type="ECO:0000259" key="1">
    <source>
        <dbReference type="Pfam" id="PF20150"/>
    </source>
</evidence>
<dbReference type="EMBL" id="PNEN01000515">
    <property type="protein sequence ID" value="PPJ56597.1"/>
    <property type="molecule type" value="Genomic_DNA"/>
</dbReference>
<dbReference type="InterPro" id="IPR038883">
    <property type="entry name" value="AN11006-like"/>
</dbReference>
<gene>
    <name evidence="2" type="ORF">CBER1_01772</name>
</gene>
<keyword evidence="3" id="KW-1185">Reference proteome</keyword>
<dbReference type="Pfam" id="PF20150">
    <property type="entry name" value="2EXR"/>
    <property type="match status" value="1"/>
</dbReference>
<proteinExistence type="predicted"/>
<reference evidence="3" key="1">
    <citation type="journal article" date="2017" name="bioRxiv">
        <title>Conservation of a gene cluster reveals novel cercosporin biosynthetic mechanisms and extends production to the genus Colletotrichum.</title>
        <authorList>
            <person name="de Jonge R."/>
            <person name="Ebert M.K."/>
            <person name="Huitt-Roehl C.R."/>
            <person name="Pal P."/>
            <person name="Suttle J.C."/>
            <person name="Spanner R.E."/>
            <person name="Neubauer J.D."/>
            <person name="Jurick W.M.II."/>
            <person name="Stott K.A."/>
            <person name="Secor G.A."/>
            <person name="Thomma B.P.H.J."/>
            <person name="Van de Peer Y."/>
            <person name="Townsend C.A."/>
            <person name="Bolton M.D."/>
        </authorList>
    </citation>
    <scope>NUCLEOTIDE SEQUENCE [LARGE SCALE GENOMIC DNA]</scope>
    <source>
        <strain evidence="3">CBS538.71</strain>
    </source>
</reference>
<dbReference type="PANTHER" id="PTHR42085">
    <property type="entry name" value="F-BOX DOMAIN-CONTAINING PROTEIN"/>
    <property type="match status" value="1"/>
</dbReference>
<evidence type="ECO:0000313" key="3">
    <source>
        <dbReference type="Proteomes" id="UP000237631"/>
    </source>
</evidence>
<name>A0A2S6CA47_9PEZI</name>
<dbReference type="PANTHER" id="PTHR42085:SF1">
    <property type="entry name" value="F-BOX DOMAIN-CONTAINING PROTEIN"/>
    <property type="match status" value="1"/>
</dbReference>
<dbReference type="InterPro" id="IPR045518">
    <property type="entry name" value="2EXR"/>
</dbReference>